<sequence>MTRAAVRMRFWCELSASAPGRPPRIVLGLHLAPTPRLAVRWMRGQAERVARALDPGPDTPWLPPTCLRPVRAGGVPDPGSAIREWARAEAERENALEVLREGWSYTVAAHDETTHYRLTAWPLVLPPAGELRVYRRTHAAAQAAPLTPPRPRPAGRP</sequence>
<proteinExistence type="predicted"/>
<accession>A0ABW7HUT6</accession>
<evidence type="ECO:0000313" key="1">
    <source>
        <dbReference type="EMBL" id="MFH0249477.1"/>
    </source>
</evidence>
<comment type="caution">
    <text evidence="1">The sequence shown here is derived from an EMBL/GenBank/DDBJ whole genome shotgun (WGS) entry which is preliminary data.</text>
</comment>
<reference evidence="1 2" key="1">
    <citation type="submission" date="2024-10" db="EMBL/GenBank/DDBJ databases">
        <authorList>
            <person name="Cho J.-C."/>
        </authorList>
    </citation>
    <scope>NUCLEOTIDE SEQUENCE [LARGE SCALE GENOMIC DNA]</scope>
    <source>
        <strain evidence="1 2">KCTC29696</strain>
    </source>
</reference>
<dbReference type="EMBL" id="JBIHMK010000050">
    <property type="protein sequence ID" value="MFH0249477.1"/>
    <property type="molecule type" value="Genomic_DNA"/>
</dbReference>
<dbReference type="RefSeq" id="WP_279949052.1">
    <property type="nucleotide sequence ID" value="NZ_BAABEN010000001.1"/>
</dbReference>
<gene>
    <name evidence="1" type="ORF">ACG5V6_14780</name>
</gene>
<name>A0ABW7HUT6_9ACTN</name>
<protein>
    <submittedName>
        <fullName evidence="1">Uncharacterized protein</fullName>
    </submittedName>
</protein>
<organism evidence="1 2">
    <name type="scientific">Streptomyces chitinivorans</name>
    <dbReference type="NCBI Taxonomy" id="1257027"/>
    <lineage>
        <taxon>Bacteria</taxon>
        <taxon>Bacillati</taxon>
        <taxon>Actinomycetota</taxon>
        <taxon>Actinomycetes</taxon>
        <taxon>Kitasatosporales</taxon>
        <taxon>Streptomycetaceae</taxon>
        <taxon>Streptomyces</taxon>
    </lineage>
</organism>
<evidence type="ECO:0000313" key="2">
    <source>
        <dbReference type="Proteomes" id="UP001607069"/>
    </source>
</evidence>
<keyword evidence="2" id="KW-1185">Reference proteome</keyword>
<dbReference type="Proteomes" id="UP001607069">
    <property type="component" value="Unassembled WGS sequence"/>
</dbReference>